<dbReference type="Proteomes" id="UP001596028">
    <property type="component" value="Unassembled WGS sequence"/>
</dbReference>
<dbReference type="InterPro" id="IPR043129">
    <property type="entry name" value="ATPase_NBD"/>
</dbReference>
<evidence type="ECO:0000313" key="2">
    <source>
        <dbReference type="EMBL" id="MFC4599474.1"/>
    </source>
</evidence>
<gene>
    <name evidence="2" type="ORF">ACFO3S_14585</name>
</gene>
<reference evidence="3" key="1">
    <citation type="journal article" date="2019" name="Int. J. Syst. Evol. Microbiol.">
        <title>The Global Catalogue of Microorganisms (GCM) 10K type strain sequencing project: providing services to taxonomists for standard genome sequencing and annotation.</title>
        <authorList>
            <consortium name="The Broad Institute Genomics Platform"/>
            <consortium name="The Broad Institute Genome Sequencing Center for Infectious Disease"/>
            <person name="Wu L."/>
            <person name="Ma J."/>
        </authorList>
    </citation>
    <scope>NUCLEOTIDE SEQUENCE [LARGE SCALE GENOMIC DNA]</scope>
    <source>
        <strain evidence="3">CCUG 49571</strain>
    </source>
</reference>
<dbReference type="Gene3D" id="3.30.420.40">
    <property type="match status" value="2"/>
</dbReference>
<comment type="caution">
    <text evidence="2">The sequence shown here is derived from an EMBL/GenBank/DDBJ whole genome shotgun (WGS) entry which is preliminary data.</text>
</comment>
<accession>A0ABV9FH87</accession>
<keyword evidence="3" id="KW-1185">Reference proteome</keyword>
<proteinExistence type="predicted"/>
<dbReference type="EMBL" id="JBHSEP010000010">
    <property type="protein sequence ID" value="MFC4599474.1"/>
    <property type="molecule type" value="Genomic_DNA"/>
</dbReference>
<dbReference type="SUPFAM" id="SSF53067">
    <property type="entry name" value="Actin-like ATPase domain"/>
    <property type="match status" value="2"/>
</dbReference>
<feature type="domain" description="ATPase BadF/BadG/BcrA/BcrD type" evidence="1">
    <location>
        <begin position="6"/>
        <end position="298"/>
    </location>
</feature>
<protein>
    <submittedName>
        <fullName evidence="2">BadF/BadG/BcrA/BcrD ATPase family protein</fullName>
    </submittedName>
</protein>
<name>A0ABV9FH87_9BACL</name>
<dbReference type="PANTHER" id="PTHR43190">
    <property type="entry name" value="N-ACETYL-D-GLUCOSAMINE KINASE"/>
    <property type="match status" value="1"/>
</dbReference>
<dbReference type="InterPro" id="IPR052519">
    <property type="entry name" value="Euk-type_GlcNAc_Kinase"/>
</dbReference>
<dbReference type="PANTHER" id="PTHR43190:SF3">
    <property type="entry name" value="N-ACETYL-D-GLUCOSAMINE KINASE"/>
    <property type="match status" value="1"/>
</dbReference>
<dbReference type="Pfam" id="PF01869">
    <property type="entry name" value="BcrAD_BadFG"/>
    <property type="match status" value="1"/>
</dbReference>
<dbReference type="RefSeq" id="WP_378097341.1">
    <property type="nucleotide sequence ID" value="NZ_JBHSEP010000010.1"/>
</dbReference>
<organism evidence="2 3">
    <name type="scientific">Cohnella hongkongensis</name>
    <dbReference type="NCBI Taxonomy" id="178337"/>
    <lineage>
        <taxon>Bacteria</taxon>
        <taxon>Bacillati</taxon>
        <taxon>Bacillota</taxon>
        <taxon>Bacilli</taxon>
        <taxon>Bacillales</taxon>
        <taxon>Paenibacillaceae</taxon>
        <taxon>Cohnella</taxon>
    </lineage>
</organism>
<sequence>MRYVAGMDGGGTKTALAIASERGEAVHRFVSGPINYNGQDEESIRRSFREMFAEIERVCGGLANCARLCIGAAGVSHPTVVSRMTELVRSCGYEGGLIIAGDHETALRGAHESPHGIILIAGTGSICFGRNEAGAEHRTGGCGYLIDDEGSGYSIGRELLSAVVRAGDGRLPPTAITSLVFKRLGIDSVRQVIGFAHDKTTNKKDIAALASLLPEACALGDDAARAIVRKSADALLELVVPVAEKLELGGGRLALAGSVLLRNDDIREALLARLKREYPAMAAYPAKQEASWGAVLMALE</sequence>
<evidence type="ECO:0000259" key="1">
    <source>
        <dbReference type="Pfam" id="PF01869"/>
    </source>
</evidence>
<dbReference type="InterPro" id="IPR002731">
    <property type="entry name" value="ATPase_BadF"/>
</dbReference>
<evidence type="ECO:0000313" key="3">
    <source>
        <dbReference type="Proteomes" id="UP001596028"/>
    </source>
</evidence>